<keyword evidence="2" id="KW-1185">Reference proteome</keyword>
<dbReference type="OrthoDB" id="4227414at2"/>
<evidence type="ECO:0008006" key="3">
    <source>
        <dbReference type="Google" id="ProtNLM"/>
    </source>
</evidence>
<accession>A0A401YZ79</accession>
<dbReference type="InterPro" id="IPR058154">
    <property type="entry name" value="Bxb1_TTP-like"/>
</dbReference>
<evidence type="ECO:0000313" key="1">
    <source>
        <dbReference type="EMBL" id="GCD99860.1"/>
    </source>
</evidence>
<organism evidence="1 2">
    <name type="scientific">Embleya hyalina</name>
    <dbReference type="NCBI Taxonomy" id="516124"/>
    <lineage>
        <taxon>Bacteria</taxon>
        <taxon>Bacillati</taxon>
        <taxon>Actinomycetota</taxon>
        <taxon>Actinomycetes</taxon>
        <taxon>Kitasatosporales</taxon>
        <taxon>Streptomycetaceae</taxon>
        <taxon>Embleya</taxon>
    </lineage>
</organism>
<sequence length="237" mass="25132">MANDAHQIRFAPAGALYLAPAPKNTPGGTVLPTTIGDGKTAPAGYKDFGYADESGVTITPQIETDPVNVWQSAVPVLYNVKGASFKIKATLMQTTKITTELFFGAPWKPVLGNDGKETGIFRLDISSTPDLSELSLVVDWSERNVMYRCVIGRAMVSDRGAIQLQRTENQKYELTIDALDYSGSLGYVLTNDDINETGSVVTPASAALAATTVEQGATVKINGLHFKAGSSVTGKAA</sequence>
<proteinExistence type="predicted"/>
<gene>
    <name evidence="1" type="ORF">EHYA_07582</name>
</gene>
<dbReference type="Pfam" id="PF25681">
    <property type="entry name" value="Phage_TTP_17"/>
    <property type="match status" value="1"/>
</dbReference>
<protein>
    <recommendedName>
        <fullName evidence="3">Phage tail protein</fullName>
    </recommendedName>
</protein>
<comment type="caution">
    <text evidence="1">The sequence shown here is derived from an EMBL/GenBank/DDBJ whole genome shotgun (WGS) entry which is preliminary data.</text>
</comment>
<dbReference type="AlphaFoldDB" id="A0A401YZ79"/>
<evidence type="ECO:0000313" key="2">
    <source>
        <dbReference type="Proteomes" id="UP000286931"/>
    </source>
</evidence>
<reference evidence="1 2" key="1">
    <citation type="submission" date="2018-12" db="EMBL/GenBank/DDBJ databases">
        <title>Draft genome sequence of Embleya hyalina NBRC 13850T.</title>
        <authorList>
            <person name="Komaki H."/>
            <person name="Hosoyama A."/>
            <person name="Kimura A."/>
            <person name="Ichikawa N."/>
            <person name="Tamura T."/>
        </authorList>
    </citation>
    <scope>NUCLEOTIDE SEQUENCE [LARGE SCALE GENOMIC DNA]</scope>
    <source>
        <strain evidence="1 2">NBRC 13850</strain>
    </source>
</reference>
<dbReference type="EMBL" id="BIFH01000035">
    <property type="protein sequence ID" value="GCD99860.1"/>
    <property type="molecule type" value="Genomic_DNA"/>
</dbReference>
<dbReference type="Proteomes" id="UP000286931">
    <property type="component" value="Unassembled WGS sequence"/>
</dbReference>
<dbReference type="RefSeq" id="WP_126641629.1">
    <property type="nucleotide sequence ID" value="NZ_BIFH01000035.1"/>
</dbReference>
<name>A0A401YZ79_9ACTN</name>